<evidence type="ECO:0000313" key="7">
    <source>
        <dbReference type="EMBL" id="SVC13029.1"/>
    </source>
</evidence>
<dbReference type="Pfam" id="PF00486">
    <property type="entry name" value="Trans_reg_C"/>
    <property type="match status" value="1"/>
</dbReference>
<dbReference type="AlphaFoldDB" id="A0A382JMQ8"/>
<feature type="domain" description="OmpR/PhoB-type" evidence="6">
    <location>
        <begin position="1"/>
        <end position="93"/>
    </location>
</feature>
<dbReference type="PANTHER" id="PTHR48111">
    <property type="entry name" value="REGULATOR OF RPOS"/>
    <property type="match status" value="1"/>
</dbReference>
<organism evidence="7">
    <name type="scientific">marine metagenome</name>
    <dbReference type="NCBI Taxonomy" id="408172"/>
    <lineage>
        <taxon>unclassified sequences</taxon>
        <taxon>metagenomes</taxon>
        <taxon>ecological metagenomes</taxon>
    </lineage>
</organism>
<dbReference type="EMBL" id="UINC01075141">
    <property type="protein sequence ID" value="SVC13029.1"/>
    <property type="molecule type" value="Genomic_DNA"/>
</dbReference>
<keyword evidence="2" id="KW-0902">Two-component regulatory system</keyword>
<feature type="non-terminal residue" evidence="7">
    <location>
        <position position="1"/>
    </location>
</feature>
<evidence type="ECO:0000256" key="1">
    <source>
        <dbReference type="ARBA" id="ARBA00022553"/>
    </source>
</evidence>
<dbReference type="GO" id="GO:0006355">
    <property type="term" value="P:regulation of DNA-templated transcription"/>
    <property type="evidence" value="ECO:0007669"/>
    <property type="project" value="InterPro"/>
</dbReference>
<protein>
    <recommendedName>
        <fullName evidence="6">OmpR/PhoB-type domain-containing protein</fullName>
    </recommendedName>
</protein>
<reference evidence="7" key="1">
    <citation type="submission" date="2018-05" db="EMBL/GenBank/DDBJ databases">
        <authorList>
            <person name="Lanie J.A."/>
            <person name="Ng W.-L."/>
            <person name="Kazmierczak K.M."/>
            <person name="Andrzejewski T.M."/>
            <person name="Davidsen T.M."/>
            <person name="Wayne K.J."/>
            <person name="Tettelin H."/>
            <person name="Glass J.I."/>
            <person name="Rusch D."/>
            <person name="Podicherti R."/>
            <person name="Tsui H.-C.T."/>
            <person name="Winkler M.E."/>
        </authorList>
    </citation>
    <scope>NUCLEOTIDE SEQUENCE</scope>
</reference>
<dbReference type="InterPro" id="IPR016032">
    <property type="entry name" value="Sig_transdc_resp-reg_C-effctor"/>
</dbReference>
<evidence type="ECO:0000256" key="2">
    <source>
        <dbReference type="ARBA" id="ARBA00023012"/>
    </source>
</evidence>
<dbReference type="GO" id="GO:0005829">
    <property type="term" value="C:cytosol"/>
    <property type="evidence" value="ECO:0007669"/>
    <property type="project" value="TreeGrafter"/>
</dbReference>
<name>A0A382JMQ8_9ZZZZ</name>
<dbReference type="SMART" id="SM00862">
    <property type="entry name" value="Trans_reg_C"/>
    <property type="match status" value="1"/>
</dbReference>
<keyword evidence="1" id="KW-0597">Phosphoprotein</keyword>
<dbReference type="GO" id="GO:0032993">
    <property type="term" value="C:protein-DNA complex"/>
    <property type="evidence" value="ECO:0007669"/>
    <property type="project" value="TreeGrafter"/>
</dbReference>
<sequence>VMGNVAIDEEDHSVSIGGVEIPFTVTEFKLLQFFLKRKGRVQTRENLLLSVWKFDAEVETRTVDVHIRRMRKKMETADLEIETVRGVGYRLAEKAK</sequence>
<accession>A0A382JMQ8</accession>
<evidence type="ECO:0000259" key="6">
    <source>
        <dbReference type="PROSITE" id="PS51755"/>
    </source>
</evidence>
<dbReference type="InterPro" id="IPR036388">
    <property type="entry name" value="WH-like_DNA-bd_sf"/>
</dbReference>
<dbReference type="InterPro" id="IPR001867">
    <property type="entry name" value="OmpR/PhoB-type_DNA-bd"/>
</dbReference>
<evidence type="ECO:0000256" key="4">
    <source>
        <dbReference type="ARBA" id="ARBA00023125"/>
    </source>
</evidence>
<dbReference type="PANTHER" id="PTHR48111:SF21">
    <property type="entry name" value="DNA-BINDING DUAL MASTER TRANSCRIPTIONAL REGULATOR RPAA"/>
    <property type="match status" value="1"/>
</dbReference>
<keyword evidence="3" id="KW-0805">Transcription regulation</keyword>
<proteinExistence type="predicted"/>
<dbReference type="InterPro" id="IPR039420">
    <property type="entry name" value="WalR-like"/>
</dbReference>
<keyword evidence="4" id="KW-0238">DNA-binding</keyword>
<dbReference type="GO" id="GO:0000156">
    <property type="term" value="F:phosphorelay response regulator activity"/>
    <property type="evidence" value="ECO:0007669"/>
    <property type="project" value="TreeGrafter"/>
</dbReference>
<evidence type="ECO:0000256" key="5">
    <source>
        <dbReference type="ARBA" id="ARBA00023163"/>
    </source>
</evidence>
<gene>
    <name evidence="7" type="ORF">METZ01_LOCUS265883</name>
</gene>
<dbReference type="GO" id="GO:0000976">
    <property type="term" value="F:transcription cis-regulatory region binding"/>
    <property type="evidence" value="ECO:0007669"/>
    <property type="project" value="TreeGrafter"/>
</dbReference>
<dbReference type="Gene3D" id="1.10.10.10">
    <property type="entry name" value="Winged helix-like DNA-binding domain superfamily/Winged helix DNA-binding domain"/>
    <property type="match status" value="1"/>
</dbReference>
<evidence type="ECO:0000256" key="3">
    <source>
        <dbReference type="ARBA" id="ARBA00023015"/>
    </source>
</evidence>
<dbReference type="CDD" id="cd00383">
    <property type="entry name" value="trans_reg_C"/>
    <property type="match status" value="1"/>
</dbReference>
<dbReference type="PROSITE" id="PS51755">
    <property type="entry name" value="OMPR_PHOB"/>
    <property type="match status" value="1"/>
</dbReference>
<dbReference type="SUPFAM" id="SSF46894">
    <property type="entry name" value="C-terminal effector domain of the bipartite response regulators"/>
    <property type="match status" value="1"/>
</dbReference>
<keyword evidence="5" id="KW-0804">Transcription</keyword>